<dbReference type="GO" id="GO:0000976">
    <property type="term" value="F:transcription cis-regulatory region binding"/>
    <property type="evidence" value="ECO:0007669"/>
    <property type="project" value="TreeGrafter"/>
</dbReference>
<dbReference type="PANTHER" id="PTHR48111">
    <property type="entry name" value="REGULATOR OF RPOS"/>
    <property type="match status" value="1"/>
</dbReference>
<dbReference type="GO" id="GO:0032993">
    <property type="term" value="C:protein-DNA complex"/>
    <property type="evidence" value="ECO:0007669"/>
    <property type="project" value="TreeGrafter"/>
</dbReference>
<dbReference type="InterPro" id="IPR011006">
    <property type="entry name" value="CheY-like_superfamily"/>
</dbReference>
<keyword evidence="1 6" id="KW-0597">Phosphoprotein</keyword>
<keyword evidence="4" id="KW-0238">DNA-binding</keyword>
<reference evidence="10" key="2">
    <citation type="submission" date="2024-06" db="EMBL/GenBank/DDBJ databases">
        <authorList>
            <person name="Plum-Jensen L.E."/>
            <person name="Schramm A."/>
            <person name="Marshall I.P.G."/>
        </authorList>
    </citation>
    <scope>NUCLEOTIDE SEQUENCE</scope>
    <source>
        <strain evidence="10">Rat1</strain>
    </source>
</reference>
<name>A0AAU8LXM6_9BACT</name>
<evidence type="ECO:0000256" key="3">
    <source>
        <dbReference type="ARBA" id="ARBA00023015"/>
    </source>
</evidence>
<dbReference type="Gene3D" id="3.40.50.2300">
    <property type="match status" value="1"/>
</dbReference>
<evidence type="ECO:0000256" key="1">
    <source>
        <dbReference type="ARBA" id="ARBA00022553"/>
    </source>
</evidence>
<accession>A0AAU8LXM6</accession>
<dbReference type="GO" id="GO:0000156">
    <property type="term" value="F:phosphorelay response regulator activity"/>
    <property type="evidence" value="ECO:0007669"/>
    <property type="project" value="TreeGrafter"/>
</dbReference>
<dbReference type="PROSITE" id="PS50043">
    <property type="entry name" value="HTH_LUXR_2"/>
    <property type="match status" value="1"/>
</dbReference>
<evidence type="ECO:0000259" key="8">
    <source>
        <dbReference type="PROSITE" id="PS50043"/>
    </source>
</evidence>
<keyword evidence="2" id="KW-0902">Two-component regulatory system</keyword>
<dbReference type="PROSITE" id="PS00622">
    <property type="entry name" value="HTH_LUXR_1"/>
    <property type="match status" value="1"/>
</dbReference>
<dbReference type="Pfam" id="PF00072">
    <property type="entry name" value="Response_reg"/>
    <property type="match status" value="1"/>
</dbReference>
<feature type="modified residue" description="4-aspartylphosphate" evidence="6">
    <location>
        <position position="62"/>
    </location>
</feature>
<dbReference type="Gene3D" id="1.10.10.10">
    <property type="entry name" value="Winged helix-like DNA-binding domain superfamily/Winged helix DNA-binding domain"/>
    <property type="match status" value="1"/>
</dbReference>
<dbReference type="AlphaFoldDB" id="A0AAU8LXM6"/>
<evidence type="ECO:0000256" key="7">
    <source>
        <dbReference type="SAM" id="Coils"/>
    </source>
</evidence>
<sequence length="292" mass="33075">MNTLKQYVKNPAEVLIIDDDEALLLTTKLVIEAEGHKARTAGNGIAGLRMVQEHIPDIIILDLVLPELNGHEVCKQLKAHPASQNIPIIFLSSHNSVEEKVKAFEAGGVDYLVKPYSKIELLVRLHTHLALQNIQNSLTSEVKTRTEELEEKNRELQETNVVLKRLLHEIEEEKLEIARIVQTNIERLILPDLDRLTEAPAKQRYQIRDTIQTNLKDISCPVTGENTTMYTLLTPSELRILNLIRQGRSTKEIAETLNISPQTVATHRKNIRKKLKISGKKINLTSFISTSE</sequence>
<evidence type="ECO:0000259" key="9">
    <source>
        <dbReference type="PROSITE" id="PS50110"/>
    </source>
</evidence>
<dbReference type="PROSITE" id="PS50110">
    <property type="entry name" value="RESPONSE_REGULATORY"/>
    <property type="match status" value="1"/>
</dbReference>
<gene>
    <name evidence="10" type="ORF">Q3M24_04235</name>
</gene>
<dbReference type="SUPFAM" id="SSF46894">
    <property type="entry name" value="C-terminal effector domain of the bipartite response regulators"/>
    <property type="match status" value="1"/>
</dbReference>
<dbReference type="GO" id="GO:0005829">
    <property type="term" value="C:cytosol"/>
    <property type="evidence" value="ECO:0007669"/>
    <property type="project" value="TreeGrafter"/>
</dbReference>
<feature type="coiled-coil region" evidence="7">
    <location>
        <begin position="135"/>
        <end position="183"/>
    </location>
</feature>
<organism evidence="10">
    <name type="scientific">Candidatus Electrothrix aestuarii</name>
    <dbReference type="NCBI Taxonomy" id="3062594"/>
    <lineage>
        <taxon>Bacteria</taxon>
        <taxon>Pseudomonadati</taxon>
        <taxon>Thermodesulfobacteriota</taxon>
        <taxon>Desulfobulbia</taxon>
        <taxon>Desulfobulbales</taxon>
        <taxon>Desulfobulbaceae</taxon>
        <taxon>Candidatus Electrothrix</taxon>
    </lineage>
</organism>
<keyword evidence="7" id="KW-0175">Coiled coil</keyword>
<dbReference type="InterPro" id="IPR039420">
    <property type="entry name" value="WalR-like"/>
</dbReference>
<keyword evidence="3" id="KW-0805">Transcription regulation</keyword>
<feature type="domain" description="Response regulatory" evidence="9">
    <location>
        <begin position="13"/>
        <end position="129"/>
    </location>
</feature>
<dbReference type="PRINTS" id="PR00038">
    <property type="entry name" value="HTHLUXR"/>
</dbReference>
<keyword evidence="5" id="KW-0804">Transcription</keyword>
<evidence type="ECO:0000256" key="4">
    <source>
        <dbReference type="ARBA" id="ARBA00023125"/>
    </source>
</evidence>
<dbReference type="InterPro" id="IPR016032">
    <property type="entry name" value="Sig_transdc_resp-reg_C-effctor"/>
</dbReference>
<dbReference type="KEGG" id="eaj:Q3M24_04235"/>
<dbReference type="InterPro" id="IPR036388">
    <property type="entry name" value="WH-like_DNA-bd_sf"/>
</dbReference>
<dbReference type="CDD" id="cd06170">
    <property type="entry name" value="LuxR_C_like"/>
    <property type="match status" value="1"/>
</dbReference>
<dbReference type="SMART" id="SM00448">
    <property type="entry name" value="REC"/>
    <property type="match status" value="1"/>
</dbReference>
<protein>
    <submittedName>
        <fullName evidence="10">Response regulator</fullName>
    </submittedName>
</protein>
<evidence type="ECO:0000256" key="2">
    <source>
        <dbReference type="ARBA" id="ARBA00023012"/>
    </source>
</evidence>
<evidence type="ECO:0000256" key="5">
    <source>
        <dbReference type="ARBA" id="ARBA00023163"/>
    </source>
</evidence>
<proteinExistence type="predicted"/>
<dbReference type="SUPFAM" id="SSF52172">
    <property type="entry name" value="CheY-like"/>
    <property type="match status" value="1"/>
</dbReference>
<dbReference type="EMBL" id="CP159373">
    <property type="protein sequence ID" value="XCN73972.1"/>
    <property type="molecule type" value="Genomic_DNA"/>
</dbReference>
<dbReference type="SMART" id="SM00421">
    <property type="entry name" value="HTH_LUXR"/>
    <property type="match status" value="1"/>
</dbReference>
<dbReference type="InterPro" id="IPR000792">
    <property type="entry name" value="Tscrpt_reg_LuxR_C"/>
</dbReference>
<feature type="domain" description="HTH luxR-type" evidence="8">
    <location>
        <begin position="226"/>
        <end position="292"/>
    </location>
</feature>
<reference evidence="10" key="1">
    <citation type="journal article" date="2024" name="Syst. Appl. Microbiol.">
        <title>First single-strain enrichments of Electrothrix cable bacteria, description of E. aestuarii sp. nov. and E. rattekaaiensis sp. nov., and proposal of a cable bacteria taxonomy following the rules of the SeqCode.</title>
        <authorList>
            <person name="Plum-Jensen L.E."/>
            <person name="Schramm A."/>
            <person name="Marshall I.P.G."/>
        </authorList>
    </citation>
    <scope>NUCLEOTIDE SEQUENCE</scope>
    <source>
        <strain evidence="10">Rat1</strain>
    </source>
</reference>
<dbReference type="GO" id="GO:0006355">
    <property type="term" value="P:regulation of DNA-templated transcription"/>
    <property type="evidence" value="ECO:0007669"/>
    <property type="project" value="InterPro"/>
</dbReference>
<evidence type="ECO:0000313" key="10">
    <source>
        <dbReference type="EMBL" id="XCN73972.1"/>
    </source>
</evidence>
<dbReference type="PANTHER" id="PTHR48111:SF1">
    <property type="entry name" value="TWO-COMPONENT RESPONSE REGULATOR ORR33"/>
    <property type="match status" value="1"/>
</dbReference>
<evidence type="ECO:0000256" key="6">
    <source>
        <dbReference type="PROSITE-ProRule" id="PRU00169"/>
    </source>
</evidence>
<dbReference type="InterPro" id="IPR001789">
    <property type="entry name" value="Sig_transdc_resp-reg_receiver"/>
</dbReference>
<dbReference type="Pfam" id="PF00196">
    <property type="entry name" value="GerE"/>
    <property type="match status" value="1"/>
</dbReference>